<evidence type="ECO:0008006" key="3">
    <source>
        <dbReference type="Google" id="ProtNLM"/>
    </source>
</evidence>
<proteinExistence type="predicted"/>
<gene>
    <name evidence="1" type="ORF">DYE49_00905</name>
</gene>
<dbReference type="Proteomes" id="UP000593591">
    <property type="component" value="Chromosome"/>
</dbReference>
<dbReference type="KEGG" id="trc:DYE49_00905"/>
<accession>A0A7M1XID6</accession>
<evidence type="ECO:0000313" key="2">
    <source>
        <dbReference type="Proteomes" id="UP000593591"/>
    </source>
</evidence>
<reference evidence="1 2" key="1">
    <citation type="submission" date="2018-08" db="EMBL/GenBank/DDBJ databases">
        <title>The first complete genome of Treponema rectale (CHPAT), a commensal spirochete of the bovine rectum.</title>
        <authorList>
            <person name="Staton G.J."/>
            <person name="Clegg S.R."/>
            <person name="Carter S.D."/>
            <person name="Radford A.D."/>
            <person name="Darby A."/>
            <person name="Hall N."/>
            <person name="Birtles R.J."/>
            <person name="Evans N.J."/>
        </authorList>
    </citation>
    <scope>NUCLEOTIDE SEQUENCE [LARGE SCALE GENOMIC DNA]</scope>
    <source>
        <strain evidence="1 2">CHPA</strain>
    </source>
</reference>
<evidence type="ECO:0000313" key="1">
    <source>
        <dbReference type="EMBL" id="QOS39087.1"/>
    </source>
</evidence>
<dbReference type="EMBL" id="CP031517">
    <property type="protein sequence ID" value="QOS39087.1"/>
    <property type="molecule type" value="Genomic_DNA"/>
</dbReference>
<name>A0A7M1XID6_9SPIR</name>
<protein>
    <recommendedName>
        <fullName evidence="3">Ribosomal protein L7Ae</fullName>
    </recommendedName>
</protein>
<sequence length="107" mass="12194">MLTAKQINSLDAYFGFALRKKAIYVGQKMEEMLGKKKADFLLILPSCTSKKEAELSRYQEKNPHLVIYRYTGSYDVKGMLGYELLNALCITDKNLASAIHKVLQEDK</sequence>
<organism evidence="1 2">
    <name type="scientific">Treponema rectale</name>
    <dbReference type="NCBI Taxonomy" id="744512"/>
    <lineage>
        <taxon>Bacteria</taxon>
        <taxon>Pseudomonadati</taxon>
        <taxon>Spirochaetota</taxon>
        <taxon>Spirochaetia</taxon>
        <taxon>Spirochaetales</taxon>
        <taxon>Treponemataceae</taxon>
        <taxon>Treponema</taxon>
    </lineage>
</organism>
<dbReference type="AlphaFoldDB" id="A0A7M1XID6"/>